<dbReference type="Proteomes" id="UP000256388">
    <property type="component" value="Unassembled WGS sequence"/>
</dbReference>
<keyword evidence="3" id="KW-1185">Reference proteome</keyword>
<dbReference type="AlphaFoldDB" id="A0A3E0AGC2"/>
<reference evidence="2 3" key="1">
    <citation type="submission" date="2018-08" db="EMBL/GenBank/DDBJ databases">
        <title>Genomic Encyclopedia of Type Strains, Phase IV (KMG-IV): sequencing the most valuable type-strain genomes for metagenomic binning, comparative biology and taxonomic classification.</title>
        <authorList>
            <person name="Goeker M."/>
        </authorList>
    </citation>
    <scope>NUCLEOTIDE SEQUENCE [LARGE SCALE GENOMIC DNA]</scope>
    <source>
        <strain evidence="2 3">DSM 23923</strain>
    </source>
</reference>
<dbReference type="OrthoDB" id="9773531at2"/>
<name>A0A3E0AGC2_9CHLR</name>
<evidence type="ECO:0000313" key="3">
    <source>
        <dbReference type="Proteomes" id="UP000256388"/>
    </source>
</evidence>
<protein>
    <submittedName>
        <fullName evidence="2">Uncharacterized protein</fullName>
    </submittedName>
</protein>
<organism evidence="2 3">
    <name type="scientific">Pelolinea submarina</name>
    <dbReference type="NCBI Taxonomy" id="913107"/>
    <lineage>
        <taxon>Bacteria</taxon>
        <taxon>Bacillati</taxon>
        <taxon>Chloroflexota</taxon>
        <taxon>Anaerolineae</taxon>
        <taxon>Anaerolineales</taxon>
        <taxon>Anaerolineaceae</taxon>
        <taxon>Pelolinea</taxon>
    </lineage>
</organism>
<comment type="caution">
    <text evidence="2">The sequence shown here is derived from an EMBL/GenBank/DDBJ whole genome shotgun (WGS) entry which is preliminary data.</text>
</comment>
<dbReference type="Pfam" id="PF22612">
    <property type="entry name" value="GH113"/>
    <property type="match status" value="1"/>
</dbReference>
<keyword evidence="1" id="KW-0472">Membrane</keyword>
<dbReference type="Gene3D" id="3.20.20.80">
    <property type="entry name" value="Glycosidases"/>
    <property type="match status" value="1"/>
</dbReference>
<keyword evidence="1" id="KW-1133">Transmembrane helix</keyword>
<keyword evidence="1" id="KW-0812">Transmembrane</keyword>
<dbReference type="RefSeq" id="WP_116223850.1">
    <property type="nucleotide sequence ID" value="NZ_AP018437.1"/>
</dbReference>
<proteinExistence type="predicted"/>
<accession>A0A3E0AGC2</accession>
<evidence type="ECO:0000313" key="2">
    <source>
        <dbReference type="EMBL" id="REG10683.1"/>
    </source>
</evidence>
<sequence>MSAPNPSTPHKKSKPRGCLIILLLGIGLLIVILIAMAALHLCPPQGPWPMPPWCGTGASGQNIQGMVEDFLTDNANLGEIVGAAVPQGDPTYFQQIPTAIPAGQEAPLSFQVTLPLTTSEVVLDYQGQTYPLQAQSAYYYTLEGLTATTGDELAFTINSGDLTTGEIRQTFTGEPLRVAANWTTSGTLSLPDVMIGHTIMDGGDYIPMITRTGSIASTMDTMQKGGAQWFAYDYYWAYTDPSAPEIIAESTVDSSAADEEVLGKMIQMAHERGLNYLLLTELEYIITPEERKQAGADQSIDEWMAYDAKKWSEGQATLTEMGDKLQQNPDDPEVQAYWDRWFEQFGIFMNHAAQIAEANNVEALALGKQLIGAMVPENAARWQKLITDVRQVYHGQLTQALFTNQYSDWTQMPWLGDLDFLIIYYYSGISDADHPTLDELTASFEDDNRTQFDALYEKFGKPLVFLNPFQSRDHAAQQAWFEPMASCPADVGQDWLAQADMYEAFLSATADEPWFGGMLTWGYWITPTFPAEYCFQDSSTVRSKPAELVIQRWFDLMK</sequence>
<evidence type="ECO:0000256" key="1">
    <source>
        <dbReference type="SAM" id="Phobius"/>
    </source>
</evidence>
<dbReference type="EMBL" id="QUMS01000001">
    <property type="protein sequence ID" value="REG10683.1"/>
    <property type="molecule type" value="Genomic_DNA"/>
</dbReference>
<feature type="transmembrane region" description="Helical" evidence="1">
    <location>
        <begin position="20"/>
        <end position="41"/>
    </location>
</feature>
<gene>
    <name evidence="2" type="ORF">DFR64_0543</name>
</gene>
<dbReference type="CDD" id="cd19608">
    <property type="entry name" value="GH113_mannanase-like"/>
    <property type="match status" value="1"/>
</dbReference>
<dbReference type="InterPro" id="IPR055151">
    <property type="entry name" value="GH113"/>
</dbReference>